<accession>A0A1G1X750</accession>
<name>A0A1G1X750_9BACT</name>
<gene>
    <name evidence="1" type="ORF">A3E36_03655</name>
</gene>
<comment type="caution">
    <text evidence="1">The sequence shown here is derived from an EMBL/GenBank/DDBJ whole genome shotgun (WGS) entry which is preliminary data.</text>
</comment>
<organism evidence="1 2">
    <name type="scientific">Candidatus Andersenbacteria bacterium RIFCSPHIGHO2_12_FULL_45_11b</name>
    <dbReference type="NCBI Taxonomy" id="1797282"/>
    <lineage>
        <taxon>Bacteria</taxon>
        <taxon>Candidatus Anderseniibacteriota</taxon>
    </lineage>
</organism>
<evidence type="ECO:0000313" key="1">
    <source>
        <dbReference type="EMBL" id="OGY35819.1"/>
    </source>
</evidence>
<reference evidence="1 2" key="1">
    <citation type="journal article" date="2016" name="Nat. Commun.">
        <title>Thousands of microbial genomes shed light on interconnected biogeochemical processes in an aquifer system.</title>
        <authorList>
            <person name="Anantharaman K."/>
            <person name="Brown C.T."/>
            <person name="Hug L.A."/>
            <person name="Sharon I."/>
            <person name="Castelle C.J."/>
            <person name="Probst A.J."/>
            <person name="Thomas B.C."/>
            <person name="Singh A."/>
            <person name="Wilkins M.J."/>
            <person name="Karaoz U."/>
            <person name="Brodie E.L."/>
            <person name="Williams K.H."/>
            <person name="Hubbard S.S."/>
            <person name="Banfield J.F."/>
        </authorList>
    </citation>
    <scope>NUCLEOTIDE SEQUENCE [LARGE SCALE GENOMIC DNA]</scope>
</reference>
<proteinExistence type="predicted"/>
<protein>
    <submittedName>
        <fullName evidence="1">Uncharacterized protein</fullName>
    </submittedName>
</protein>
<evidence type="ECO:0000313" key="2">
    <source>
        <dbReference type="Proteomes" id="UP000177941"/>
    </source>
</evidence>
<dbReference type="Proteomes" id="UP000177941">
    <property type="component" value="Unassembled WGS sequence"/>
</dbReference>
<dbReference type="EMBL" id="MHHS01000045">
    <property type="protein sequence ID" value="OGY35819.1"/>
    <property type="molecule type" value="Genomic_DNA"/>
</dbReference>
<dbReference type="AlphaFoldDB" id="A0A1G1X750"/>
<sequence length="59" mass="6969">MSQPRTTEQKIRQRRKHKLAQLRGKYRNAKTENAKHTILEKAIKVSPSLVKAEIEKSWK</sequence>